<evidence type="ECO:0000313" key="1">
    <source>
        <dbReference type="EMBL" id="EON77339.1"/>
    </source>
</evidence>
<name>R7ZTL6_9BACT</name>
<sequence>MQWQQKDSSRKRDTAPLKDVFDELLEAYRIKDRYNERKVVAEWESLMGKTVASRTSSISVKNRILYIRLSSGAIKKELMMHKSKVMDLIAEKYGDQVIKDIVFL</sequence>
<dbReference type="Pfam" id="PF05258">
    <property type="entry name" value="DciA"/>
    <property type="match status" value="1"/>
</dbReference>
<dbReference type="EMBL" id="AQHR01000059">
    <property type="protein sequence ID" value="EON77339.1"/>
    <property type="molecule type" value="Genomic_DNA"/>
</dbReference>
<accession>R7ZTL6</accession>
<proteinExistence type="predicted"/>
<dbReference type="PANTHER" id="PTHR36456">
    <property type="entry name" value="UPF0232 PROTEIN SCO3875"/>
    <property type="match status" value="1"/>
</dbReference>
<gene>
    <name evidence="1" type="ORF">ADIS_2207</name>
</gene>
<dbReference type="OrthoDB" id="9796545at2"/>
<evidence type="ECO:0000313" key="2">
    <source>
        <dbReference type="Proteomes" id="UP000013909"/>
    </source>
</evidence>
<dbReference type="Proteomes" id="UP000013909">
    <property type="component" value="Unassembled WGS sequence"/>
</dbReference>
<dbReference type="InterPro" id="IPR007922">
    <property type="entry name" value="DciA-like"/>
</dbReference>
<protein>
    <submittedName>
        <fullName evidence="1">Zn-ribbon-containing, possibly RNA-binding protein</fullName>
    </submittedName>
</protein>
<dbReference type="PANTHER" id="PTHR36456:SF1">
    <property type="entry name" value="UPF0232 PROTEIN SCO3875"/>
    <property type="match status" value="1"/>
</dbReference>
<keyword evidence="2" id="KW-1185">Reference proteome</keyword>
<reference evidence="1 2" key="1">
    <citation type="submission" date="2013-02" db="EMBL/GenBank/DDBJ databases">
        <title>A novel strain isolated from Lonar lake, Maharashtra, India.</title>
        <authorList>
            <person name="Singh A."/>
        </authorList>
    </citation>
    <scope>NUCLEOTIDE SEQUENCE [LARGE SCALE GENOMIC DNA]</scope>
    <source>
        <strain evidence="1 2">AK24</strain>
    </source>
</reference>
<comment type="caution">
    <text evidence="1">The sequence shown here is derived from an EMBL/GenBank/DDBJ whole genome shotgun (WGS) entry which is preliminary data.</text>
</comment>
<dbReference type="STRING" id="1232681.ADIS_2207"/>
<organism evidence="1 2">
    <name type="scientific">Lunatimonas lonarensis</name>
    <dbReference type="NCBI Taxonomy" id="1232681"/>
    <lineage>
        <taxon>Bacteria</taxon>
        <taxon>Pseudomonadati</taxon>
        <taxon>Bacteroidota</taxon>
        <taxon>Cytophagia</taxon>
        <taxon>Cytophagales</taxon>
        <taxon>Cyclobacteriaceae</taxon>
    </lineage>
</organism>
<dbReference type="AlphaFoldDB" id="R7ZTL6"/>